<keyword evidence="1" id="KW-0560">Oxidoreductase</keyword>
<dbReference type="GO" id="GO:0070967">
    <property type="term" value="F:coenzyme F420 binding"/>
    <property type="evidence" value="ECO:0007669"/>
    <property type="project" value="TreeGrafter"/>
</dbReference>
<dbReference type="SUPFAM" id="SSF50475">
    <property type="entry name" value="FMN-binding split barrel"/>
    <property type="match status" value="1"/>
</dbReference>
<dbReference type="Proteomes" id="UP000182241">
    <property type="component" value="Unassembled WGS sequence"/>
</dbReference>
<feature type="domain" description="Pyridoxamine 5'-phosphate oxidase N-terminal" evidence="2">
    <location>
        <begin position="7"/>
        <end position="104"/>
    </location>
</feature>
<evidence type="ECO:0000259" key="2">
    <source>
        <dbReference type="Pfam" id="PF01243"/>
    </source>
</evidence>
<dbReference type="Pfam" id="PF01243">
    <property type="entry name" value="PNPOx_N"/>
    <property type="match status" value="1"/>
</dbReference>
<dbReference type="AlphaFoldDB" id="A0A1H4XT50"/>
<dbReference type="STRING" id="57704.SAMN04489793_3936"/>
<dbReference type="InterPro" id="IPR012349">
    <property type="entry name" value="Split_barrel_FMN-bd"/>
</dbReference>
<evidence type="ECO:0000313" key="4">
    <source>
        <dbReference type="Proteomes" id="UP000182241"/>
    </source>
</evidence>
<dbReference type="RefSeq" id="WP_068739282.1">
    <property type="nucleotide sequence ID" value="NZ_CBDRGN010000003.1"/>
</dbReference>
<accession>A0A1H4XT50</accession>
<reference evidence="4" key="1">
    <citation type="submission" date="2016-10" db="EMBL/GenBank/DDBJ databases">
        <authorList>
            <person name="Varghese N."/>
            <person name="Submissions S."/>
        </authorList>
    </citation>
    <scope>NUCLEOTIDE SEQUENCE [LARGE SCALE GENOMIC DNA]</scope>
    <source>
        <strain evidence="4">DSM 44234</strain>
    </source>
</reference>
<gene>
    <name evidence="3" type="ORF">SAMN04489793_3936</name>
</gene>
<evidence type="ECO:0000256" key="1">
    <source>
        <dbReference type="ARBA" id="ARBA00023002"/>
    </source>
</evidence>
<sequence length="139" mass="14938">MALSASEKQEFLAQPHVAAFSVAEPGRGPLTVPVWYAYEPGGKPWITIGPGSRKATALAATGRFSLMVDTVEPRTMYVSVEGPVAESRPSTDDEVRAMAARYLSGAALDGYLEFAFGQLGEHLTVILEPEHWLGADLTM</sequence>
<dbReference type="EMBL" id="FNSA01000003">
    <property type="protein sequence ID" value="SED08846.1"/>
    <property type="molecule type" value="Genomic_DNA"/>
</dbReference>
<dbReference type="PANTHER" id="PTHR35176:SF6">
    <property type="entry name" value="HEME OXYGENASE HI_0854-RELATED"/>
    <property type="match status" value="1"/>
</dbReference>
<organism evidence="3 4">
    <name type="scientific">Tsukamurella tyrosinosolvens</name>
    <dbReference type="NCBI Taxonomy" id="57704"/>
    <lineage>
        <taxon>Bacteria</taxon>
        <taxon>Bacillati</taxon>
        <taxon>Actinomycetota</taxon>
        <taxon>Actinomycetes</taxon>
        <taxon>Mycobacteriales</taxon>
        <taxon>Tsukamurellaceae</taxon>
        <taxon>Tsukamurella</taxon>
    </lineage>
</organism>
<dbReference type="Gene3D" id="2.30.110.10">
    <property type="entry name" value="Electron Transport, Fmn-binding Protein, Chain A"/>
    <property type="match status" value="1"/>
</dbReference>
<dbReference type="InterPro" id="IPR011576">
    <property type="entry name" value="Pyridox_Oxase_N"/>
</dbReference>
<name>A0A1H4XT50_TSUTY</name>
<dbReference type="OrthoDB" id="5242787at2"/>
<proteinExistence type="predicted"/>
<dbReference type="GO" id="GO:0005829">
    <property type="term" value="C:cytosol"/>
    <property type="evidence" value="ECO:0007669"/>
    <property type="project" value="TreeGrafter"/>
</dbReference>
<evidence type="ECO:0000313" key="3">
    <source>
        <dbReference type="EMBL" id="SED08846.1"/>
    </source>
</evidence>
<dbReference type="GO" id="GO:0016627">
    <property type="term" value="F:oxidoreductase activity, acting on the CH-CH group of donors"/>
    <property type="evidence" value="ECO:0007669"/>
    <property type="project" value="TreeGrafter"/>
</dbReference>
<dbReference type="PANTHER" id="PTHR35176">
    <property type="entry name" value="HEME OXYGENASE HI_0854-RELATED"/>
    <property type="match status" value="1"/>
</dbReference>
<protein>
    <submittedName>
        <fullName evidence="3">Pyridoxamine 5'-phosphate oxidase</fullName>
    </submittedName>
</protein>
<dbReference type="InterPro" id="IPR052019">
    <property type="entry name" value="F420H2_bilvrd_red/Heme_oxyg"/>
</dbReference>
<keyword evidence="4" id="KW-1185">Reference proteome</keyword>